<evidence type="ECO:0000313" key="4">
    <source>
        <dbReference type="EMBL" id="QIE55356.1"/>
    </source>
</evidence>
<dbReference type="Proteomes" id="UP000503336">
    <property type="component" value="Chromosome"/>
</dbReference>
<proteinExistence type="predicted"/>
<keyword evidence="5" id="KW-1185">Reference proteome</keyword>
<name>A0A7L5BYN8_9RHOB</name>
<gene>
    <name evidence="4" type="ORF">G5B40_07740</name>
</gene>
<dbReference type="AlphaFoldDB" id="A0A7L5BYN8"/>
<organism evidence="4 5">
    <name type="scientific">Pikeienuella piscinae</name>
    <dbReference type="NCBI Taxonomy" id="2748098"/>
    <lineage>
        <taxon>Bacteria</taxon>
        <taxon>Pseudomonadati</taxon>
        <taxon>Pseudomonadota</taxon>
        <taxon>Alphaproteobacteria</taxon>
        <taxon>Rhodobacterales</taxon>
        <taxon>Paracoccaceae</taxon>
        <taxon>Pikeienuella</taxon>
    </lineage>
</organism>
<dbReference type="InterPro" id="IPR044725">
    <property type="entry name" value="CBSX3_CBS_dom"/>
</dbReference>
<protein>
    <submittedName>
        <fullName evidence="4">CBS domain-containing protein</fullName>
    </submittedName>
</protein>
<dbReference type="CDD" id="cd04623">
    <property type="entry name" value="CBS_pair_bac_euk"/>
    <property type="match status" value="1"/>
</dbReference>
<dbReference type="EMBL" id="CP049056">
    <property type="protein sequence ID" value="QIE55356.1"/>
    <property type="molecule type" value="Genomic_DNA"/>
</dbReference>
<reference evidence="4 5" key="1">
    <citation type="submission" date="2020-02" db="EMBL/GenBank/DDBJ databases">
        <title>complete genome sequence of Rhodobacteraceae bacterium.</title>
        <authorList>
            <person name="Park J."/>
            <person name="Kim Y.-S."/>
            <person name="Kim K.-H."/>
        </authorList>
    </citation>
    <scope>NUCLEOTIDE SEQUENCE [LARGE SCALE GENOMIC DNA]</scope>
    <source>
        <strain evidence="4 5">RR4-56</strain>
    </source>
</reference>
<evidence type="ECO:0000259" key="3">
    <source>
        <dbReference type="PROSITE" id="PS51371"/>
    </source>
</evidence>
<dbReference type="SUPFAM" id="SSF54631">
    <property type="entry name" value="CBS-domain pair"/>
    <property type="match status" value="1"/>
</dbReference>
<dbReference type="PANTHER" id="PTHR43080:SF2">
    <property type="entry name" value="CBS DOMAIN-CONTAINING PROTEIN"/>
    <property type="match status" value="1"/>
</dbReference>
<keyword evidence="1 2" id="KW-0129">CBS domain</keyword>
<evidence type="ECO:0000313" key="5">
    <source>
        <dbReference type="Proteomes" id="UP000503336"/>
    </source>
</evidence>
<dbReference type="Pfam" id="PF00571">
    <property type="entry name" value="CBS"/>
    <property type="match status" value="2"/>
</dbReference>
<accession>A0A7L5BYN8</accession>
<evidence type="ECO:0000256" key="2">
    <source>
        <dbReference type="PROSITE-ProRule" id="PRU00703"/>
    </source>
</evidence>
<dbReference type="SMART" id="SM00116">
    <property type="entry name" value="CBS"/>
    <property type="match status" value="2"/>
</dbReference>
<evidence type="ECO:0000256" key="1">
    <source>
        <dbReference type="ARBA" id="ARBA00023122"/>
    </source>
</evidence>
<feature type="domain" description="CBS" evidence="3">
    <location>
        <begin position="77"/>
        <end position="132"/>
    </location>
</feature>
<sequence length="145" mass="15796">MKVKDVLKAKRDRGVVTVLPGETVEILAHKLRLAQVGALIVSGDGSAMLGIVSERDIARCLAERGAEAHRATVKEIMSTEVMTCAPEDSLTSVARQMTARRFRHMPVVERGRLVGMVSIGDIVKHRLAEVEMEADVLRDIAMAGH</sequence>
<dbReference type="PANTHER" id="PTHR43080">
    <property type="entry name" value="CBS DOMAIN-CONTAINING PROTEIN CBSX3, MITOCHONDRIAL"/>
    <property type="match status" value="1"/>
</dbReference>
<dbReference type="InterPro" id="IPR000644">
    <property type="entry name" value="CBS_dom"/>
</dbReference>
<dbReference type="InterPro" id="IPR046342">
    <property type="entry name" value="CBS_dom_sf"/>
</dbReference>
<dbReference type="KEGG" id="hdh:G5B40_07740"/>
<dbReference type="PROSITE" id="PS51371">
    <property type="entry name" value="CBS"/>
    <property type="match status" value="1"/>
</dbReference>
<dbReference type="Gene3D" id="3.10.580.10">
    <property type="entry name" value="CBS-domain"/>
    <property type="match status" value="1"/>
</dbReference>
<dbReference type="RefSeq" id="WP_165097154.1">
    <property type="nucleotide sequence ID" value="NZ_CP049056.1"/>
</dbReference>
<dbReference type="InterPro" id="IPR051257">
    <property type="entry name" value="Diverse_CBS-Domain"/>
</dbReference>